<dbReference type="InterPro" id="IPR031693">
    <property type="entry name" value="Sin3_C"/>
</dbReference>
<dbReference type="Pfam" id="PF16879">
    <property type="entry name" value="Sin3a_C"/>
    <property type="match status" value="1"/>
</dbReference>
<feature type="compositionally biased region" description="Gly residues" evidence="2">
    <location>
        <begin position="376"/>
        <end position="390"/>
    </location>
</feature>
<gene>
    <name evidence="4" type="ORF">NEOLEDRAFT_49300</name>
</gene>
<dbReference type="PANTHER" id="PTHR12346">
    <property type="entry name" value="SIN3B-RELATED"/>
    <property type="match status" value="1"/>
</dbReference>
<evidence type="ECO:0000259" key="3">
    <source>
        <dbReference type="SMART" id="SM00761"/>
    </source>
</evidence>
<dbReference type="STRING" id="1314782.A0A165WBC8"/>
<reference evidence="4 5" key="1">
    <citation type="journal article" date="2016" name="Mol. Biol. Evol.">
        <title>Comparative Genomics of Early-Diverging Mushroom-Forming Fungi Provides Insights into the Origins of Lignocellulose Decay Capabilities.</title>
        <authorList>
            <person name="Nagy L.G."/>
            <person name="Riley R."/>
            <person name="Tritt A."/>
            <person name="Adam C."/>
            <person name="Daum C."/>
            <person name="Floudas D."/>
            <person name="Sun H."/>
            <person name="Yadav J.S."/>
            <person name="Pangilinan J."/>
            <person name="Larsson K.H."/>
            <person name="Matsuura K."/>
            <person name="Barry K."/>
            <person name="Labutti K."/>
            <person name="Kuo R."/>
            <person name="Ohm R.A."/>
            <person name="Bhattacharya S.S."/>
            <person name="Shirouzu T."/>
            <person name="Yoshinaga Y."/>
            <person name="Martin F.M."/>
            <person name="Grigoriev I.V."/>
            <person name="Hibbett D.S."/>
        </authorList>
    </citation>
    <scope>NUCLEOTIDE SEQUENCE [LARGE SCALE GENOMIC DNA]</scope>
    <source>
        <strain evidence="4 5">HHB14362 ss-1</strain>
    </source>
</reference>
<evidence type="ECO:0000313" key="4">
    <source>
        <dbReference type="EMBL" id="KZT30943.1"/>
    </source>
</evidence>
<dbReference type="InterPro" id="IPR039774">
    <property type="entry name" value="Sin3-like"/>
</dbReference>
<proteinExistence type="predicted"/>
<dbReference type="PANTHER" id="PTHR12346:SF0">
    <property type="entry name" value="SIN3A, ISOFORM G"/>
    <property type="match status" value="1"/>
</dbReference>
<organism evidence="4 5">
    <name type="scientific">Neolentinus lepideus HHB14362 ss-1</name>
    <dbReference type="NCBI Taxonomy" id="1314782"/>
    <lineage>
        <taxon>Eukaryota</taxon>
        <taxon>Fungi</taxon>
        <taxon>Dikarya</taxon>
        <taxon>Basidiomycota</taxon>
        <taxon>Agaricomycotina</taxon>
        <taxon>Agaricomycetes</taxon>
        <taxon>Gloeophyllales</taxon>
        <taxon>Gloeophyllaceae</taxon>
        <taxon>Neolentinus</taxon>
    </lineage>
</organism>
<feature type="region of interest" description="Disordered" evidence="2">
    <location>
        <begin position="356"/>
        <end position="393"/>
    </location>
</feature>
<evidence type="ECO:0000256" key="2">
    <source>
        <dbReference type="SAM" id="MobiDB-lite"/>
    </source>
</evidence>
<dbReference type="GO" id="GO:0003714">
    <property type="term" value="F:transcription corepressor activity"/>
    <property type="evidence" value="ECO:0007669"/>
    <property type="project" value="InterPro"/>
</dbReference>
<feature type="domain" description="Histone deacetylase interacting" evidence="3">
    <location>
        <begin position="68"/>
        <end position="167"/>
    </location>
</feature>
<protein>
    <recommendedName>
        <fullName evidence="3">Histone deacetylase interacting domain-containing protein</fullName>
    </recommendedName>
</protein>
<feature type="compositionally biased region" description="Polar residues" evidence="2">
    <location>
        <begin position="411"/>
        <end position="421"/>
    </location>
</feature>
<keyword evidence="1" id="KW-0678">Repressor</keyword>
<name>A0A165WBC8_9AGAM</name>
<feature type="region of interest" description="Disordered" evidence="2">
    <location>
        <begin position="405"/>
        <end position="426"/>
    </location>
</feature>
<feature type="region of interest" description="Disordered" evidence="2">
    <location>
        <begin position="40"/>
        <end position="81"/>
    </location>
</feature>
<keyword evidence="5" id="KW-1185">Reference proteome</keyword>
<evidence type="ECO:0000313" key="5">
    <source>
        <dbReference type="Proteomes" id="UP000076761"/>
    </source>
</evidence>
<dbReference type="OrthoDB" id="10265969at2759"/>
<dbReference type="EMBL" id="KV425551">
    <property type="protein sequence ID" value="KZT30943.1"/>
    <property type="molecule type" value="Genomic_DNA"/>
</dbReference>
<dbReference type="AlphaFoldDB" id="A0A165WBC8"/>
<dbReference type="Proteomes" id="UP000076761">
    <property type="component" value="Unassembled WGS sequence"/>
</dbReference>
<sequence length="775" mass="89039">MFGHDMIDAKTLIQKAEVFIGDAAAGDLLKRFKEFVGYDDREGDVEMGPPGSIRTGPPDTASAKVADNGESPSYRRLPESESRLACSGRDQLCKSVLNNDWVSHPTWASEDAGFVTHRKNSNEEALHKTEEERHEFHVILEAMSRTIAHLEPLNLRIDEMSNEERAVFKLKPDLGGYSKALYQKTIKKVYGDNYWAEIWQGLQDCPSVAVPVVLARLKRKEEDWKRVQREYNPVWREIDAKNFYRSLDYQASNFKQKDKGWITAKYFVTEIESVRTEQLQKRGYDPHAAFTQSSPGFQLEYNFEDTELLTDSLELVHHYLDNHQLQYGLQERRRLNRFMRSFIPLLLMQSHSDQAPKWTSVDLGPDEEDDAEGNKGHSGGGRSASGGQTGGVAASDLRNKLLETARERRTTSAPNSRSTSPGLFHHEREAQRGFEPQTDDIWIQESVSSLPEGTPRSGQTPVRRRPFFANERFYTLLRLIQTMYLRLNICKEQGAKHAAQNHGALLPNPVAVDLGLEDPNGPASVLERAISTLSDGPGSNVLWKYLRGALVKLWDNDMDTSTFEEQCRWFFGHQSYYIFTLDKLIIALIKQVHTIFTDSKSQELWLLLQKARRIETPTTHDIIRYRREAERWIGSADGLYRIEWNRLGKAMRIQLVGPDDASVDEAASASERWREYVDTFITRHRTEWLPMAKDSRPLRSPFIRRCLPEEDTPQSSHCVVQNNLAIRISLGTYKMFYEAGTEEFIWQRRSAADDKLLRERAAAKHEERKQCRLLQ</sequence>
<dbReference type="InterPro" id="IPR013194">
    <property type="entry name" value="HDAC_interact_dom"/>
</dbReference>
<dbReference type="GO" id="GO:0000122">
    <property type="term" value="P:negative regulation of transcription by RNA polymerase II"/>
    <property type="evidence" value="ECO:0007669"/>
    <property type="project" value="TreeGrafter"/>
</dbReference>
<dbReference type="InParanoid" id="A0A165WBC8"/>
<evidence type="ECO:0000256" key="1">
    <source>
        <dbReference type="ARBA" id="ARBA00022491"/>
    </source>
</evidence>
<dbReference type="SMART" id="SM00761">
    <property type="entry name" value="HDAC_interact"/>
    <property type="match status" value="1"/>
</dbReference>
<accession>A0A165WBC8</accession>
<dbReference type="GO" id="GO:0070822">
    <property type="term" value="C:Sin3-type complex"/>
    <property type="evidence" value="ECO:0007669"/>
    <property type="project" value="TreeGrafter"/>
</dbReference>
<dbReference type="Pfam" id="PF08295">
    <property type="entry name" value="Sin3_corepress"/>
    <property type="match status" value="1"/>
</dbReference>